<accession>A0A662Z9A8</accession>
<comment type="similarity">
    <text evidence="2">Belongs to the UPF0754 family.</text>
</comment>
<protein>
    <submittedName>
        <fullName evidence="7">Uncharacterized membrane protein YheB, UPF0754 family</fullName>
    </submittedName>
</protein>
<dbReference type="AlphaFoldDB" id="A0A662Z9A8"/>
<dbReference type="PANTHER" id="PTHR35791:SF1">
    <property type="entry name" value="UPF0754 MEMBRANE PROTEIN YHEB"/>
    <property type="match status" value="1"/>
</dbReference>
<dbReference type="Pfam" id="PF04286">
    <property type="entry name" value="DUF445"/>
    <property type="match status" value="1"/>
</dbReference>
<proteinExistence type="inferred from homology"/>
<evidence type="ECO:0000256" key="2">
    <source>
        <dbReference type="ARBA" id="ARBA00008053"/>
    </source>
</evidence>
<evidence type="ECO:0000256" key="5">
    <source>
        <dbReference type="ARBA" id="ARBA00023136"/>
    </source>
</evidence>
<keyword evidence="3 6" id="KW-0812">Transmembrane</keyword>
<sequence length="376" mass="43817">METVMMILIMAIIGSLIGGLTNKLAITMLFKPYEKKYLFGYALPFTPGLIPRRREEASTKLGEIIMGHLLTPEVFVEKLNSENTRNFLVLFIDQQLDTMEREEWSTSYVLNRIHPTLSEKILQGLNDEIYKNVEKYGNDIYEKNIDELIPSESRLKLDQYMFETHKMILGKAREYIRSERGYHDIYTMIDEFIENRGRLASSLKVFFSKDSLTLRVQSEFLKLLNQEKMNNILQTFIIQEYDELRARDVASFISESDKGKMLSNVSTFLQQQIDIEEKLNIPLYKLNPELFKSFQEKGKYQLVENIIQYLGKNFEKILDKLQLAQLIKYQIDNFELSKIESLVMEVSSKELRMITMLGFLLGGIIGVVQGIIVSIF</sequence>
<organism evidence="7 8">
    <name type="scientific">Aliicoccus persicus</name>
    <dbReference type="NCBI Taxonomy" id="930138"/>
    <lineage>
        <taxon>Bacteria</taxon>
        <taxon>Bacillati</taxon>
        <taxon>Bacillota</taxon>
        <taxon>Bacilli</taxon>
        <taxon>Bacillales</taxon>
        <taxon>Staphylococcaceae</taxon>
        <taxon>Aliicoccus</taxon>
    </lineage>
</organism>
<feature type="transmembrane region" description="Helical" evidence="6">
    <location>
        <begin position="354"/>
        <end position="375"/>
    </location>
</feature>
<feature type="transmembrane region" description="Helical" evidence="6">
    <location>
        <begin position="6"/>
        <end position="26"/>
    </location>
</feature>
<evidence type="ECO:0000256" key="3">
    <source>
        <dbReference type="ARBA" id="ARBA00022692"/>
    </source>
</evidence>
<dbReference type="GO" id="GO:0012505">
    <property type="term" value="C:endomembrane system"/>
    <property type="evidence" value="ECO:0007669"/>
    <property type="project" value="UniProtKB-SubCell"/>
</dbReference>
<dbReference type="RefSeq" id="WP_091476718.1">
    <property type="nucleotide sequence ID" value="NZ_FOIT01000008.1"/>
</dbReference>
<comment type="subcellular location">
    <subcellularLocation>
        <location evidence="1">Endomembrane system</location>
    </subcellularLocation>
</comment>
<dbReference type="PANTHER" id="PTHR35791">
    <property type="entry name" value="UPF0754 MEMBRANE PROTEIN YHEB"/>
    <property type="match status" value="1"/>
</dbReference>
<dbReference type="OrthoDB" id="9787430at2"/>
<keyword evidence="5 6" id="KW-0472">Membrane</keyword>
<dbReference type="InterPro" id="IPR007383">
    <property type="entry name" value="DUF445"/>
</dbReference>
<dbReference type="EMBL" id="FOIT01000008">
    <property type="protein sequence ID" value="SEW19317.1"/>
    <property type="molecule type" value="Genomic_DNA"/>
</dbReference>
<keyword evidence="4 6" id="KW-1133">Transmembrane helix</keyword>
<keyword evidence="8" id="KW-1185">Reference proteome</keyword>
<evidence type="ECO:0000256" key="4">
    <source>
        <dbReference type="ARBA" id="ARBA00022989"/>
    </source>
</evidence>
<evidence type="ECO:0000313" key="8">
    <source>
        <dbReference type="Proteomes" id="UP000243605"/>
    </source>
</evidence>
<dbReference type="Proteomes" id="UP000243605">
    <property type="component" value="Unassembled WGS sequence"/>
</dbReference>
<gene>
    <name evidence="7" type="ORF">SAMN05192557_2078</name>
</gene>
<evidence type="ECO:0000256" key="1">
    <source>
        <dbReference type="ARBA" id="ARBA00004308"/>
    </source>
</evidence>
<reference evidence="7 8" key="1">
    <citation type="submission" date="2016-10" db="EMBL/GenBank/DDBJ databases">
        <authorList>
            <person name="Varghese N."/>
            <person name="Submissions S."/>
        </authorList>
    </citation>
    <scope>NUCLEOTIDE SEQUENCE [LARGE SCALE GENOMIC DNA]</scope>
    <source>
        <strain evidence="7 8">IBRC-M10081</strain>
    </source>
</reference>
<evidence type="ECO:0000313" key="7">
    <source>
        <dbReference type="EMBL" id="SEW19317.1"/>
    </source>
</evidence>
<name>A0A662Z9A8_9STAP</name>
<evidence type="ECO:0000256" key="6">
    <source>
        <dbReference type="SAM" id="Phobius"/>
    </source>
</evidence>